<evidence type="ECO:0000256" key="3">
    <source>
        <dbReference type="ARBA" id="ARBA00022692"/>
    </source>
</evidence>
<dbReference type="InParanoid" id="A0A151Z9E2"/>
<dbReference type="Proteomes" id="UP000076078">
    <property type="component" value="Unassembled WGS sequence"/>
</dbReference>
<dbReference type="CDD" id="cd12829">
    <property type="entry name" value="Alr1p-like"/>
    <property type="match status" value="1"/>
</dbReference>
<dbReference type="AlphaFoldDB" id="A0A151Z9E2"/>
<evidence type="ECO:0000256" key="5">
    <source>
        <dbReference type="ARBA" id="ARBA00023136"/>
    </source>
</evidence>
<dbReference type="Gene3D" id="1.20.58.340">
    <property type="entry name" value="Magnesium transport protein CorA, transmembrane region"/>
    <property type="match status" value="2"/>
</dbReference>
<comment type="subcellular location">
    <subcellularLocation>
        <location evidence="1">Membrane</location>
        <topology evidence="1">Multi-pass membrane protein</topology>
    </subcellularLocation>
</comment>
<keyword evidence="6" id="KW-0175">Coiled coil</keyword>
<evidence type="ECO:0000313" key="9">
    <source>
        <dbReference type="EMBL" id="KYQ90568.1"/>
    </source>
</evidence>
<evidence type="ECO:0000256" key="8">
    <source>
        <dbReference type="SAM" id="Phobius"/>
    </source>
</evidence>
<dbReference type="GO" id="GO:0015095">
    <property type="term" value="F:magnesium ion transmembrane transporter activity"/>
    <property type="evidence" value="ECO:0007669"/>
    <property type="project" value="InterPro"/>
</dbReference>
<feature type="compositionally biased region" description="Polar residues" evidence="7">
    <location>
        <begin position="150"/>
        <end position="159"/>
    </location>
</feature>
<dbReference type="InterPro" id="IPR045861">
    <property type="entry name" value="CorA_cytoplasmic_dom"/>
</dbReference>
<dbReference type="GO" id="GO:0010961">
    <property type="term" value="P:intracellular magnesium ion homeostasis"/>
    <property type="evidence" value="ECO:0007669"/>
    <property type="project" value="TreeGrafter"/>
</dbReference>
<evidence type="ECO:0000256" key="2">
    <source>
        <dbReference type="ARBA" id="ARBA00009765"/>
    </source>
</evidence>
<dbReference type="FunCoup" id="A0A151Z9E2">
    <property type="interactions" value="17"/>
</dbReference>
<dbReference type="PANTHER" id="PTHR21535:SF51">
    <property type="entry name" value="MANGANESE RESISTANCE PROTEIN MNR2"/>
    <property type="match status" value="1"/>
</dbReference>
<dbReference type="SUPFAM" id="SSF143865">
    <property type="entry name" value="CorA soluble domain-like"/>
    <property type="match status" value="1"/>
</dbReference>
<keyword evidence="4 8" id="KW-1133">Transmembrane helix</keyword>
<comment type="caution">
    <text evidence="9">The sequence shown here is derived from an EMBL/GenBank/DDBJ whole genome shotgun (WGS) entry which is preliminary data.</text>
</comment>
<dbReference type="Pfam" id="PF01544">
    <property type="entry name" value="CorA"/>
    <property type="match status" value="1"/>
</dbReference>
<evidence type="ECO:0000313" key="10">
    <source>
        <dbReference type="Proteomes" id="UP000076078"/>
    </source>
</evidence>
<dbReference type="Gene3D" id="3.30.460.20">
    <property type="entry name" value="CorA soluble domain-like"/>
    <property type="match status" value="1"/>
</dbReference>
<evidence type="ECO:0000256" key="6">
    <source>
        <dbReference type="SAM" id="Coils"/>
    </source>
</evidence>
<reference evidence="9 10" key="1">
    <citation type="submission" date="2015-12" db="EMBL/GenBank/DDBJ databases">
        <title>Dictyostelia acquired genes for synthesis and detection of signals that induce cell-type specialization by lateral gene transfer from prokaryotes.</title>
        <authorList>
            <person name="Gloeckner G."/>
            <person name="Schaap P."/>
        </authorList>
    </citation>
    <scope>NUCLEOTIDE SEQUENCE [LARGE SCALE GENOMIC DNA]</scope>
    <source>
        <strain evidence="9 10">TK</strain>
    </source>
</reference>
<gene>
    <name evidence="9" type="ORF">DLAC_11763</name>
</gene>
<dbReference type="STRING" id="361077.A0A151Z9E2"/>
<evidence type="ECO:0008006" key="11">
    <source>
        <dbReference type="Google" id="ProtNLM"/>
    </source>
</evidence>
<sequence length="474" mass="54348">MSNLDDKSPLLFDDNDFDNELLPLKEKESGNNKGQHKESRVLIVSDEKDILQSYTFDEFLELTKYLKKKSVLLDESTPSLLSPAISHLFDEDASDDEQPVQQDNNNNNNNNFIIPTIQVEDNLKKENVEEEHGASTSKGRGVGLKPPLSRQVSTSSSGTPMIGRKKFKPLWIDLGGIMDTEIIELGKALGIHPLTIEDILSNESSEKVEEFPEYLFVSTSELQYSIAGDLKEVRFYIILYKDFILVFHNRYLHSFDYVLKSFRYLSNTRVPSSDWILCSYFEAINETFVHYSEQLSKEAQTLDDFTLSEDTNVEYRELYVRIGRASRRTTTLLSNLFIKVDILSSLIRQNLNKESQRYLSNIKDRSVRLQQNIKNLEQILENVQNTYISKVSLLLNEESHSLNISMRGFGILSLVFLPMNFIAGIWGMNVRVPGGISHLPEGESGKEYFFIIVSSMLVLGISFYFFMKKIGWLD</sequence>
<evidence type="ECO:0000256" key="1">
    <source>
        <dbReference type="ARBA" id="ARBA00004141"/>
    </source>
</evidence>
<keyword evidence="5 8" id="KW-0472">Membrane</keyword>
<dbReference type="InterPro" id="IPR002523">
    <property type="entry name" value="MgTranspt_CorA/ZnTranspt_ZntB"/>
</dbReference>
<feature type="transmembrane region" description="Helical" evidence="8">
    <location>
        <begin position="409"/>
        <end position="428"/>
    </location>
</feature>
<protein>
    <recommendedName>
        <fullName evidence="11">CorA family magnesium ion transporterr</fullName>
    </recommendedName>
</protein>
<organism evidence="9 10">
    <name type="scientific">Tieghemostelium lacteum</name>
    <name type="common">Slime mold</name>
    <name type="synonym">Dictyostelium lacteum</name>
    <dbReference type="NCBI Taxonomy" id="361077"/>
    <lineage>
        <taxon>Eukaryota</taxon>
        <taxon>Amoebozoa</taxon>
        <taxon>Evosea</taxon>
        <taxon>Eumycetozoa</taxon>
        <taxon>Dictyostelia</taxon>
        <taxon>Dictyosteliales</taxon>
        <taxon>Raperosteliaceae</taxon>
        <taxon>Tieghemostelium</taxon>
    </lineage>
</organism>
<dbReference type="InterPro" id="IPR044089">
    <property type="entry name" value="Alr1-like"/>
</dbReference>
<dbReference type="GO" id="GO:0016020">
    <property type="term" value="C:membrane"/>
    <property type="evidence" value="ECO:0007669"/>
    <property type="project" value="UniProtKB-SubCell"/>
</dbReference>
<dbReference type="InterPro" id="IPR045863">
    <property type="entry name" value="CorA_TM1_TM2"/>
</dbReference>
<evidence type="ECO:0000256" key="4">
    <source>
        <dbReference type="ARBA" id="ARBA00022989"/>
    </source>
</evidence>
<dbReference type="EMBL" id="LODT01000037">
    <property type="protein sequence ID" value="KYQ90568.1"/>
    <property type="molecule type" value="Genomic_DNA"/>
</dbReference>
<evidence type="ECO:0000256" key="7">
    <source>
        <dbReference type="SAM" id="MobiDB-lite"/>
    </source>
</evidence>
<comment type="similarity">
    <text evidence="2">Belongs to the CorA metal ion transporter (MIT) (TC 1.A.35) family.</text>
</comment>
<feature type="transmembrane region" description="Helical" evidence="8">
    <location>
        <begin position="448"/>
        <end position="467"/>
    </location>
</feature>
<proteinExistence type="inferred from homology"/>
<accession>A0A151Z9E2</accession>
<dbReference type="OMA" id="VFKTVCY"/>
<dbReference type="OrthoDB" id="18755at2759"/>
<dbReference type="PANTHER" id="PTHR21535">
    <property type="entry name" value="MAGNESIUM AND COBALT TRANSPORT PROTEIN/MITOCHONDRIAL IMPORT INNER MEMBRANE TRANSLOCASE SUBUNIT TIM8"/>
    <property type="match status" value="1"/>
</dbReference>
<feature type="region of interest" description="Disordered" evidence="7">
    <location>
        <begin position="92"/>
        <end position="112"/>
    </location>
</feature>
<feature type="coiled-coil region" evidence="6">
    <location>
        <begin position="359"/>
        <end position="386"/>
    </location>
</feature>
<keyword evidence="10" id="KW-1185">Reference proteome</keyword>
<keyword evidence="3 8" id="KW-0812">Transmembrane</keyword>
<feature type="region of interest" description="Disordered" evidence="7">
    <location>
        <begin position="126"/>
        <end position="161"/>
    </location>
</feature>
<dbReference type="SUPFAM" id="SSF144083">
    <property type="entry name" value="Magnesium transport protein CorA, transmembrane region"/>
    <property type="match status" value="1"/>
</dbReference>
<name>A0A151Z9E2_TIELA</name>